<protein>
    <recommendedName>
        <fullName evidence="4">SAM domain-containing protein</fullName>
    </recommendedName>
</protein>
<dbReference type="GO" id="GO:0009898">
    <property type="term" value="C:cytoplasmic side of plasma membrane"/>
    <property type="evidence" value="ECO:0007669"/>
    <property type="project" value="TreeGrafter"/>
</dbReference>
<organism evidence="2 3">
    <name type="scientific">Scophthalmus maximus</name>
    <name type="common">Turbot</name>
    <name type="synonym">Psetta maxima</name>
    <dbReference type="NCBI Taxonomy" id="52904"/>
    <lineage>
        <taxon>Eukaryota</taxon>
        <taxon>Metazoa</taxon>
        <taxon>Chordata</taxon>
        <taxon>Craniata</taxon>
        <taxon>Vertebrata</taxon>
        <taxon>Euteleostomi</taxon>
        <taxon>Actinopterygii</taxon>
        <taxon>Neopterygii</taxon>
        <taxon>Teleostei</taxon>
        <taxon>Neoteleostei</taxon>
        <taxon>Acanthomorphata</taxon>
        <taxon>Carangaria</taxon>
        <taxon>Pleuronectiformes</taxon>
        <taxon>Pleuronectoidei</taxon>
        <taxon>Scophthalmidae</taxon>
        <taxon>Scophthalmus</taxon>
    </lineage>
</organism>
<dbReference type="SUPFAM" id="SSF47769">
    <property type="entry name" value="SAM/Pointed domain"/>
    <property type="match status" value="1"/>
</dbReference>
<evidence type="ECO:0000313" key="2">
    <source>
        <dbReference type="EMBL" id="KAF0024377.1"/>
    </source>
</evidence>
<comment type="caution">
    <text evidence="2">The sequence shown here is derived from an EMBL/GenBank/DDBJ whole genome shotgun (WGS) entry which is preliminary data.</text>
</comment>
<proteinExistence type="predicted"/>
<name>A0A6A4RVL0_SCOMX</name>
<dbReference type="EMBL" id="VEVO01000021">
    <property type="protein sequence ID" value="KAF0024377.1"/>
    <property type="molecule type" value="Genomic_DNA"/>
</dbReference>
<dbReference type="Proteomes" id="UP000438429">
    <property type="component" value="Unassembled WGS sequence"/>
</dbReference>
<gene>
    <name evidence="2" type="ORF">F2P81_023179</name>
</gene>
<dbReference type="InterPro" id="IPR013761">
    <property type="entry name" value="SAM/pointed_sf"/>
</dbReference>
<evidence type="ECO:0008006" key="4">
    <source>
        <dbReference type="Google" id="ProtNLM"/>
    </source>
</evidence>
<evidence type="ECO:0000256" key="1">
    <source>
        <dbReference type="SAM" id="MobiDB-lite"/>
    </source>
</evidence>
<evidence type="ECO:0000313" key="3">
    <source>
        <dbReference type="Proteomes" id="UP000438429"/>
    </source>
</evidence>
<dbReference type="AlphaFoldDB" id="A0A6A4RVL0"/>
<dbReference type="InterPro" id="IPR052268">
    <property type="entry name" value="SAM_domain-containing_protein"/>
</dbReference>
<dbReference type="PANTHER" id="PTHR20843">
    <property type="entry name" value="STERILE ALPHA MOTIF DOMAIN CONTAINING PROTEIN 10"/>
    <property type="match status" value="1"/>
</dbReference>
<sequence length="241" mass="27164">MAVEDEALPPWTGRSSKSQLCSVTVSLFRCSTNPSETENILKYRAGTEFTAVCVYCIFVHYGVCVTGDLVRQSMTQMVHDSEARSYGKSKAVHCNLSQNGIDHQMRPEDMTSQLEEEEESVDAGGVLLDEDSPTYQDVSPPVYHRRSPPHRSVSESELTRPGYVKLSKPVALWTQQDVCKWLKKHCPNQHQIYSDSFKQHDITASAPAPEIANRTNRCGFFRKLCDFGAFNGGSEKKMHRR</sequence>
<dbReference type="GO" id="GO:0007169">
    <property type="term" value="P:cell surface receptor protein tyrosine kinase signaling pathway"/>
    <property type="evidence" value="ECO:0007669"/>
    <property type="project" value="TreeGrafter"/>
</dbReference>
<accession>A0A6A4RVL0</accession>
<dbReference type="PANTHER" id="PTHR20843:SF2">
    <property type="entry name" value="STERILE ALPHA MOTIF DOMAIN-CONTAINING PROTEIN 12"/>
    <property type="match status" value="1"/>
</dbReference>
<feature type="region of interest" description="Disordered" evidence="1">
    <location>
        <begin position="101"/>
        <end position="160"/>
    </location>
</feature>
<reference evidence="2 3" key="1">
    <citation type="submission" date="2019-06" db="EMBL/GenBank/DDBJ databases">
        <title>Draft genomes of female and male turbot (Scophthalmus maximus).</title>
        <authorList>
            <person name="Xu H."/>
            <person name="Xu X.-W."/>
            <person name="Shao C."/>
            <person name="Chen S."/>
        </authorList>
    </citation>
    <scope>NUCLEOTIDE SEQUENCE [LARGE SCALE GENOMIC DNA]</scope>
    <source>
        <strain evidence="2">Ysfricsl-2016a</strain>
        <tissue evidence="2">Blood</tissue>
    </source>
</reference>
<dbReference type="Gene3D" id="1.10.150.50">
    <property type="entry name" value="Transcription Factor, Ets-1"/>
    <property type="match status" value="1"/>
</dbReference>